<organism evidence="1 2">
    <name type="scientific">Nibea albiflora</name>
    <name type="common">Yellow drum</name>
    <name type="synonym">Corvina albiflora</name>
    <dbReference type="NCBI Taxonomy" id="240163"/>
    <lineage>
        <taxon>Eukaryota</taxon>
        <taxon>Metazoa</taxon>
        <taxon>Chordata</taxon>
        <taxon>Craniata</taxon>
        <taxon>Vertebrata</taxon>
        <taxon>Euteleostomi</taxon>
        <taxon>Actinopterygii</taxon>
        <taxon>Neopterygii</taxon>
        <taxon>Teleostei</taxon>
        <taxon>Neoteleostei</taxon>
        <taxon>Acanthomorphata</taxon>
        <taxon>Eupercaria</taxon>
        <taxon>Sciaenidae</taxon>
        <taxon>Nibea</taxon>
    </lineage>
</organism>
<sequence length="44" mass="5251">MARLENIIKSMKEMFEEYAEDGMITKENLKKLFETEIEDPDLKV</sequence>
<evidence type="ECO:0000313" key="2">
    <source>
        <dbReference type="Proteomes" id="UP000805704"/>
    </source>
</evidence>
<reference evidence="1" key="1">
    <citation type="submission" date="2020-04" db="EMBL/GenBank/DDBJ databases">
        <title>A chromosome-scale assembly and high-density genetic map of the yellow drum (Nibea albiflora) genome.</title>
        <authorList>
            <person name="Xu D."/>
            <person name="Zhang W."/>
            <person name="Chen R."/>
            <person name="Tan P."/>
            <person name="Wang L."/>
            <person name="Song H."/>
            <person name="Tian L."/>
            <person name="Zhu Q."/>
            <person name="Wang B."/>
        </authorList>
    </citation>
    <scope>NUCLEOTIDE SEQUENCE</scope>
    <source>
        <strain evidence="1">ZJHYS-2018</strain>
    </source>
</reference>
<protein>
    <submittedName>
        <fullName evidence="1">Uncharacterized protein</fullName>
    </submittedName>
</protein>
<proteinExistence type="predicted"/>
<comment type="caution">
    <text evidence="1">The sequence shown here is derived from an EMBL/GenBank/DDBJ whole genome shotgun (WGS) entry which is preliminary data.</text>
</comment>
<name>A0ACB7EDK2_NIBAL</name>
<dbReference type="Proteomes" id="UP000805704">
    <property type="component" value="Chromosome 9"/>
</dbReference>
<accession>A0ACB7EDK2</accession>
<gene>
    <name evidence="1" type="ORF">GBF38_002490</name>
</gene>
<keyword evidence="2" id="KW-1185">Reference proteome</keyword>
<evidence type="ECO:0000313" key="1">
    <source>
        <dbReference type="EMBL" id="KAG8000269.1"/>
    </source>
</evidence>
<feature type="non-terminal residue" evidence="1">
    <location>
        <position position="44"/>
    </location>
</feature>
<dbReference type="EMBL" id="CM024797">
    <property type="protein sequence ID" value="KAG8000269.1"/>
    <property type="molecule type" value="Genomic_DNA"/>
</dbReference>